<evidence type="ECO:0000256" key="2">
    <source>
        <dbReference type="ARBA" id="ARBA00006387"/>
    </source>
</evidence>
<keyword evidence="8" id="KW-0333">Golgi apparatus</keyword>
<evidence type="ECO:0000256" key="1">
    <source>
        <dbReference type="ARBA" id="ARBA00004127"/>
    </source>
</evidence>
<keyword evidence="6 8" id="KW-1133">Transmembrane helix</keyword>
<sequence>MPSARDCPMDGTRWAFWHRKSHGDSARAESPSGARERGERTGWTGCTRMERLIARFCSLLMDWLMAGHLQERRPVNLSVSVSLVFDGVDFKKTAEVNQDIFSYLTQWSCKDECRYHCMWLTVHGFRERGYPTPKFHGKWPFIKIFGAQEPAAAFCSLLNLFAHVHMYVRLRKRYSKYNTPLTMFWHLFAWVCMNAWIWSTIFHTRDTPFTEFMDYTCALSMVVALFVAAIVRCSWFATVDVVGAVPTCALFMATSSILGVLSSLAFFRDIGFPAIC</sequence>
<dbReference type="OrthoDB" id="419770at2759"/>
<dbReference type="GO" id="GO:0000139">
    <property type="term" value="C:Golgi membrane"/>
    <property type="evidence" value="ECO:0007669"/>
    <property type="project" value="UniProtKB-SubCell"/>
</dbReference>
<feature type="transmembrane region" description="Helical" evidence="8">
    <location>
        <begin position="183"/>
        <end position="203"/>
    </location>
</feature>
<evidence type="ECO:0000256" key="6">
    <source>
        <dbReference type="ARBA" id="ARBA00022989"/>
    </source>
</evidence>
<comment type="caution">
    <text evidence="8">Lacks conserved residue(s) required for the propagation of feature annotation.</text>
</comment>
<keyword evidence="4 8" id="KW-0812">Transmembrane</keyword>
<evidence type="ECO:0000313" key="9">
    <source>
        <dbReference type="EMBL" id="GBP56858.1"/>
    </source>
</evidence>
<accession>A0A4C1WZF5</accession>
<feature type="transmembrane region" description="Helical" evidence="8">
    <location>
        <begin position="151"/>
        <end position="168"/>
    </location>
</feature>
<evidence type="ECO:0000256" key="5">
    <source>
        <dbReference type="ARBA" id="ARBA00022729"/>
    </source>
</evidence>
<evidence type="ECO:0000313" key="10">
    <source>
        <dbReference type="Proteomes" id="UP000299102"/>
    </source>
</evidence>
<comment type="similarity">
    <text evidence="2 8">Belongs to the PGAP3 family.</text>
</comment>
<name>A0A4C1WZF5_EUMVA</name>
<feature type="transmembrane region" description="Helical" evidence="8">
    <location>
        <begin position="243"/>
        <end position="267"/>
    </location>
</feature>
<dbReference type="InterPro" id="IPR007217">
    <property type="entry name" value="Per1-like"/>
</dbReference>
<dbReference type="Proteomes" id="UP000299102">
    <property type="component" value="Unassembled WGS sequence"/>
</dbReference>
<reference evidence="9 10" key="1">
    <citation type="journal article" date="2019" name="Commun. Biol.">
        <title>The bagworm genome reveals a unique fibroin gene that provides high tensile strength.</title>
        <authorList>
            <person name="Kono N."/>
            <person name="Nakamura H."/>
            <person name="Ohtoshi R."/>
            <person name="Tomita M."/>
            <person name="Numata K."/>
            <person name="Arakawa K."/>
        </authorList>
    </citation>
    <scope>NUCLEOTIDE SEQUENCE [LARGE SCALE GENOMIC DNA]</scope>
</reference>
<proteinExistence type="inferred from homology"/>
<dbReference type="EMBL" id="BGZK01000702">
    <property type="protein sequence ID" value="GBP56858.1"/>
    <property type="molecule type" value="Genomic_DNA"/>
</dbReference>
<gene>
    <name evidence="9" type="primary">PGAP3</name>
    <name evidence="9" type="ORF">EVAR_41494_1</name>
</gene>
<comment type="function">
    <text evidence="8">Involved in the lipid remodeling steps of GPI-anchor maturation.</text>
</comment>
<dbReference type="Pfam" id="PF04080">
    <property type="entry name" value="Per1"/>
    <property type="match status" value="1"/>
</dbReference>
<dbReference type="GO" id="GO:0005789">
    <property type="term" value="C:endoplasmic reticulum membrane"/>
    <property type="evidence" value="ECO:0007669"/>
    <property type="project" value="TreeGrafter"/>
</dbReference>
<protein>
    <recommendedName>
        <fullName evidence="8">Post-GPI attachment to proteins factor 3</fullName>
    </recommendedName>
</protein>
<dbReference type="STRING" id="151549.A0A4C1WZF5"/>
<comment type="caution">
    <text evidence="9">The sequence shown here is derived from an EMBL/GenBank/DDBJ whole genome shotgun (WGS) entry which is preliminary data.</text>
</comment>
<dbReference type="PANTHER" id="PTHR13148:SF0">
    <property type="entry name" value="POST-GPI ATTACHMENT TO PROTEINS FACTOR 3"/>
    <property type="match status" value="1"/>
</dbReference>
<keyword evidence="7 8" id="KW-0472">Membrane</keyword>
<dbReference type="PANTHER" id="PTHR13148">
    <property type="entry name" value="PER1-RELATED"/>
    <property type="match status" value="1"/>
</dbReference>
<evidence type="ECO:0000256" key="4">
    <source>
        <dbReference type="ARBA" id="ARBA00022692"/>
    </source>
</evidence>
<evidence type="ECO:0000256" key="7">
    <source>
        <dbReference type="ARBA" id="ARBA00023136"/>
    </source>
</evidence>
<keyword evidence="3 8" id="KW-0337">GPI-anchor biosynthesis</keyword>
<dbReference type="AlphaFoldDB" id="A0A4C1WZF5"/>
<keyword evidence="5" id="KW-0732">Signal</keyword>
<comment type="subcellular location">
    <subcellularLocation>
        <location evidence="1">Endomembrane system</location>
        <topology evidence="1">Multi-pass membrane protein</topology>
    </subcellularLocation>
    <subcellularLocation>
        <location evidence="8">Golgi apparatus membrane</location>
        <topology evidence="8">Multi-pass membrane protein</topology>
    </subcellularLocation>
</comment>
<evidence type="ECO:0000256" key="3">
    <source>
        <dbReference type="ARBA" id="ARBA00022502"/>
    </source>
</evidence>
<keyword evidence="10" id="KW-1185">Reference proteome</keyword>
<feature type="transmembrane region" description="Helical" evidence="8">
    <location>
        <begin position="215"/>
        <end position="237"/>
    </location>
</feature>
<dbReference type="GO" id="GO:0016788">
    <property type="term" value="F:hydrolase activity, acting on ester bonds"/>
    <property type="evidence" value="ECO:0007669"/>
    <property type="project" value="TreeGrafter"/>
</dbReference>
<organism evidence="9 10">
    <name type="scientific">Eumeta variegata</name>
    <name type="common">Bagworm moth</name>
    <name type="synonym">Eumeta japonica</name>
    <dbReference type="NCBI Taxonomy" id="151549"/>
    <lineage>
        <taxon>Eukaryota</taxon>
        <taxon>Metazoa</taxon>
        <taxon>Ecdysozoa</taxon>
        <taxon>Arthropoda</taxon>
        <taxon>Hexapoda</taxon>
        <taxon>Insecta</taxon>
        <taxon>Pterygota</taxon>
        <taxon>Neoptera</taxon>
        <taxon>Endopterygota</taxon>
        <taxon>Lepidoptera</taxon>
        <taxon>Glossata</taxon>
        <taxon>Ditrysia</taxon>
        <taxon>Tineoidea</taxon>
        <taxon>Psychidae</taxon>
        <taxon>Oiketicinae</taxon>
        <taxon>Eumeta</taxon>
    </lineage>
</organism>
<dbReference type="GO" id="GO:0006506">
    <property type="term" value="P:GPI anchor biosynthetic process"/>
    <property type="evidence" value="ECO:0007669"/>
    <property type="project" value="UniProtKB-KW"/>
</dbReference>
<evidence type="ECO:0000256" key="8">
    <source>
        <dbReference type="RuleBase" id="RU365066"/>
    </source>
</evidence>